<dbReference type="PROSITE" id="PS00198">
    <property type="entry name" value="4FE4S_FER_1"/>
    <property type="match status" value="1"/>
</dbReference>
<proteinExistence type="predicted"/>
<feature type="domain" description="4Fe-4S ferredoxin-type" evidence="4">
    <location>
        <begin position="334"/>
        <end position="362"/>
    </location>
</feature>
<evidence type="ECO:0000256" key="3">
    <source>
        <dbReference type="ARBA" id="ARBA00023014"/>
    </source>
</evidence>
<dbReference type="PANTHER" id="PTHR43312">
    <property type="entry name" value="D-THREO-ALDOSE 1-DEHYDROGENASE"/>
    <property type="match status" value="1"/>
</dbReference>
<dbReference type="SUPFAM" id="SSF46548">
    <property type="entry name" value="alpha-helical ferredoxin"/>
    <property type="match status" value="1"/>
</dbReference>
<dbReference type="PROSITE" id="PS51257">
    <property type="entry name" value="PROKAR_LIPOPROTEIN"/>
    <property type="match status" value="1"/>
</dbReference>
<dbReference type="EMBL" id="JANFYS010000012">
    <property type="protein sequence ID" value="MCQ4770263.1"/>
    <property type="molecule type" value="Genomic_DNA"/>
</dbReference>
<dbReference type="PANTHER" id="PTHR43312:SF2">
    <property type="entry name" value="OXIDOREDUCTASE"/>
    <property type="match status" value="1"/>
</dbReference>
<keyword evidence="2" id="KW-0408">Iron</keyword>
<dbReference type="PROSITE" id="PS51379">
    <property type="entry name" value="4FE4S_FER_2"/>
    <property type="match status" value="1"/>
</dbReference>
<reference evidence="5" key="1">
    <citation type="submission" date="2022-06" db="EMBL/GenBank/DDBJ databases">
        <title>Isolation of gut microbiota from human fecal samples.</title>
        <authorList>
            <person name="Pamer E.G."/>
            <person name="Barat B."/>
            <person name="Waligurski E."/>
            <person name="Medina S."/>
            <person name="Paddock L."/>
            <person name="Mostad J."/>
        </authorList>
    </citation>
    <scope>NUCLEOTIDE SEQUENCE</scope>
    <source>
        <strain evidence="5">DFI.9.91</strain>
    </source>
</reference>
<dbReference type="Pfam" id="PF00248">
    <property type="entry name" value="Aldo_ket_red"/>
    <property type="match status" value="1"/>
</dbReference>
<dbReference type="InterPro" id="IPR023210">
    <property type="entry name" value="NADP_OxRdtase_dom"/>
</dbReference>
<dbReference type="CDD" id="cd19096">
    <property type="entry name" value="AKR_Fe-S_oxidoreductase"/>
    <property type="match status" value="1"/>
</dbReference>
<evidence type="ECO:0000259" key="4">
    <source>
        <dbReference type="PROSITE" id="PS51379"/>
    </source>
</evidence>
<protein>
    <submittedName>
        <fullName evidence="5">Aldo/keto reductase</fullName>
    </submittedName>
</protein>
<dbReference type="Pfam" id="PF13187">
    <property type="entry name" value="Fer4_9"/>
    <property type="match status" value="1"/>
</dbReference>
<dbReference type="SUPFAM" id="SSF51430">
    <property type="entry name" value="NAD(P)-linked oxidoreductase"/>
    <property type="match status" value="1"/>
</dbReference>
<dbReference type="InterPro" id="IPR053135">
    <property type="entry name" value="AKR2_Oxidoreductase"/>
</dbReference>
<keyword evidence="3" id="KW-0411">Iron-sulfur</keyword>
<dbReference type="InterPro" id="IPR017896">
    <property type="entry name" value="4Fe4S_Fe-S-bd"/>
</dbReference>
<evidence type="ECO:0000313" key="5">
    <source>
        <dbReference type="EMBL" id="MCQ4770263.1"/>
    </source>
</evidence>
<organism evidence="5 6">
    <name type="scientific">Intestinimonas massiliensis</name>
    <name type="common">ex Afouda et al. 2020</name>
    <dbReference type="NCBI Taxonomy" id="1673721"/>
    <lineage>
        <taxon>Bacteria</taxon>
        <taxon>Bacillati</taxon>
        <taxon>Bacillota</taxon>
        <taxon>Clostridia</taxon>
        <taxon>Eubacteriales</taxon>
        <taxon>Intestinimonas</taxon>
    </lineage>
</organism>
<evidence type="ECO:0000256" key="2">
    <source>
        <dbReference type="ARBA" id="ARBA00023004"/>
    </source>
</evidence>
<accession>A0AAW5JRL8</accession>
<dbReference type="Gene3D" id="1.10.1060.10">
    <property type="entry name" value="Alpha-helical ferredoxin"/>
    <property type="match status" value="1"/>
</dbReference>
<dbReference type="GO" id="GO:0051536">
    <property type="term" value="F:iron-sulfur cluster binding"/>
    <property type="evidence" value="ECO:0007669"/>
    <property type="project" value="UniProtKB-KW"/>
</dbReference>
<name>A0AAW5JRL8_9FIRM</name>
<dbReference type="InterPro" id="IPR009051">
    <property type="entry name" value="Helical_ferredxn"/>
</dbReference>
<gene>
    <name evidence="5" type="ORF">NE579_07260</name>
</gene>
<dbReference type="RefSeq" id="WP_256303756.1">
    <property type="nucleotide sequence ID" value="NZ_JANFYS010000012.1"/>
</dbReference>
<sequence length="374" mass="42855">MEYRNIETLGAAPSLLGYGCMRFPTLDDASIDEPQARRLLDRAIEGGVNYFDTAYFYHKGASENFMSRALAQYPRGSYYLTSKLPTVLVHDLDEARRIFDEQWERLDRTYLDFYLLHNLNGERWRLLRDQGVVDWCLDLQRQGLFRRFGFSFHGSYDEFEEILTAREWDLCQLQLNYMDTNEQAGLRGYALTEKRGVPLVIMEPVKGGALANPPAEAMELFQRARPGASAASWALRWAASLPNVMTVLSGMSTLEQVEDNLATFNAFRPLDEGERAVVEQAAAVYRRRVRNGCTGCRYCMPCPAGVDIPRNFTLWNEYGIYGSEKQTASRWRDLEEERKGKNCLSCGQCEEACPQHLSIREDLKRLQTELDGLL</sequence>
<dbReference type="InterPro" id="IPR036812">
    <property type="entry name" value="NAD(P)_OxRdtase_dom_sf"/>
</dbReference>
<evidence type="ECO:0000313" key="6">
    <source>
        <dbReference type="Proteomes" id="UP001204562"/>
    </source>
</evidence>
<dbReference type="Proteomes" id="UP001204562">
    <property type="component" value="Unassembled WGS sequence"/>
</dbReference>
<dbReference type="AlphaFoldDB" id="A0AAW5JRL8"/>
<keyword evidence="1" id="KW-0479">Metal-binding</keyword>
<dbReference type="Gene3D" id="3.20.20.100">
    <property type="entry name" value="NADP-dependent oxidoreductase domain"/>
    <property type="match status" value="1"/>
</dbReference>
<dbReference type="InterPro" id="IPR017900">
    <property type="entry name" value="4Fe4S_Fe_S_CS"/>
</dbReference>
<evidence type="ECO:0000256" key="1">
    <source>
        <dbReference type="ARBA" id="ARBA00022723"/>
    </source>
</evidence>
<comment type="caution">
    <text evidence="5">The sequence shown here is derived from an EMBL/GenBank/DDBJ whole genome shotgun (WGS) entry which is preliminary data.</text>
</comment>
<dbReference type="GO" id="GO:0046872">
    <property type="term" value="F:metal ion binding"/>
    <property type="evidence" value="ECO:0007669"/>
    <property type="project" value="UniProtKB-KW"/>
</dbReference>